<proteinExistence type="predicted"/>
<sequence length="95" mass="10758">MEFIGFRAPHPPQRQQQFIQPPKMRSIQNRGSPSNLMGPLGTGMPVSNKWIQQQKMPTNPQQWQQQNNNNRYSVATTSDITRPSTSCSGNNVVSF</sequence>
<name>A0ACB0YIK7_MELEN</name>
<evidence type="ECO:0000313" key="1">
    <source>
        <dbReference type="EMBL" id="CAK5048437.1"/>
    </source>
</evidence>
<accession>A0ACB0YIK7</accession>
<comment type="caution">
    <text evidence="1">The sequence shown here is derived from an EMBL/GenBank/DDBJ whole genome shotgun (WGS) entry which is preliminary data.</text>
</comment>
<dbReference type="EMBL" id="CAVMJV010000013">
    <property type="protein sequence ID" value="CAK5048437.1"/>
    <property type="molecule type" value="Genomic_DNA"/>
</dbReference>
<keyword evidence="2" id="KW-1185">Reference proteome</keyword>
<gene>
    <name evidence="1" type="ORF">MENTE1834_LOCUS12724</name>
</gene>
<organism evidence="1 2">
    <name type="scientific">Meloidogyne enterolobii</name>
    <name type="common">Root-knot nematode worm</name>
    <name type="synonym">Meloidogyne mayaguensis</name>
    <dbReference type="NCBI Taxonomy" id="390850"/>
    <lineage>
        <taxon>Eukaryota</taxon>
        <taxon>Metazoa</taxon>
        <taxon>Ecdysozoa</taxon>
        <taxon>Nematoda</taxon>
        <taxon>Chromadorea</taxon>
        <taxon>Rhabditida</taxon>
        <taxon>Tylenchina</taxon>
        <taxon>Tylenchomorpha</taxon>
        <taxon>Tylenchoidea</taxon>
        <taxon>Meloidogynidae</taxon>
        <taxon>Meloidogyninae</taxon>
        <taxon>Meloidogyne</taxon>
    </lineage>
</organism>
<evidence type="ECO:0000313" key="2">
    <source>
        <dbReference type="Proteomes" id="UP001497535"/>
    </source>
</evidence>
<reference evidence="1" key="1">
    <citation type="submission" date="2023-11" db="EMBL/GenBank/DDBJ databases">
        <authorList>
            <person name="Poullet M."/>
        </authorList>
    </citation>
    <scope>NUCLEOTIDE SEQUENCE</scope>
    <source>
        <strain evidence="1">E1834</strain>
    </source>
</reference>
<dbReference type="Proteomes" id="UP001497535">
    <property type="component" value="Unassembled WGS sequence"/>
</dbReference>
<protein>
    <submittedName>
        <fullName evidence="1">Uncharacterized protein</fullName>
    </submittedName>
</protein>